<dbReference type="RefSeq" id="WP_047092377.1">
    <property type="nucleotide sequence ID" value="NZ_LBHU01000001.1"/>
</dbReference>
<dbReference type="OrthoDB" id="9758243at2"/>
<dbReference type="Proteomes" id="UP000053455">
    <property type="component" value="Unassembled WGS sequence"/>
</dbReference>
<dbReference type="InterPro" id="IPR014001">
    <property type="entry name" value="Helicase_ATP-bd"/>
</dbReference>
<dbReference type="EMBL" id="LBHU01000001">
    <property type="protein sequence ID" value="KLI64513.1"/>
    <property type="molecule type" value="Genomic_DNA"/>
</dbReference>
<dbReference type="STRING" id="874156.GCA_001021555_00741"/>
<accession>A0A0H0XPH8</accession>
<proteinExistence type="predicted"/>
<dbReference type="SUPFAM" id="SSF52540">
    <property type="entry name" value="P-loop containing nucleoside triphosphate hydrolases"/>
    <property type="match status" value="1"/>
</dbReference>
<dbReference type="InterPro" id="IPR040980">
    <property type="entry name" value="SWI2_SNF2"/>
</dbReference>
<dbReference type="InterPro" id="IPR055180">
    <property type="entry name" value="HsdR_RecA-like_helicase_dom_2"/>
</dbReference>
<dbReference type="PROSITE" id="PS51192">
    <property type="entry name" value="HELICASE_ATP_BIND_1"/>
    <property type="match status" value="1"/>
</dbReference>
<dbReference type="Gene3D" id="3.90.1570.50">
    <property type="match status" value="1"/>
</dbReference>
<comment type="caution">
    <text evidence="2">The sequence shown here is derived from an EMBL/GenBank/DDBJ whole genome shotgun (WGS) entry which is preliminary data.</text>
</comment>
<dbReference type="InterPro" id="IPR007409">
    <property type="entry name" value="Restrct_endonuc_type1_HsdR_N"/>
</dbReference>
<dbReference type="GO" id="GO:0005524">
    <property type="term" value="F:ATP binding"/>
    <property type="evidence" value="ECO:0007669"/>
    <property type="project" value="UniProtKB-KW"/>
</dbReference>
<dbReference type="PATRIC" id="fig|874156.12.peg.561"/>
<evidence type="ECO:0000313" key="2">
    <source>
        <dbReference type="EMBL" id="KLI64513.1"/>
    </source>
</evidence>
<dbReference type="GO" id="GO:0003677">
    <property type="term" value="F:DNA binding"/>
    <property type="evidence" value="ECO:0007669"/>
    <property type="project" value="UniProtKB-KW"/>
</dbReference>
<organism evidence="2 3">
    <name type="scientific">Aurantiacibacter marinus</name>
    <dbReference type="NCBI Taxonomy" id="874156"/>
    <lineage>
        <taxon>Bacteria</taxon>
        <taxon>Pseudomonadati</taxon>
        <taxon>Pseudomonadota</taxon>
        <taxon>Alphaproteobacteria</taxon>
        <taxon>Sphingomonadales</taxon>
        <taxon>Erythrobacteraceae</taxon>
        <taxon>Aurantiacibacter</taxon>
    </lineage>
</organism>
<feature type="domain" description="Helicase ATP-binding" evidence="1">
    <location>
        <begin position="303"/>
        <end position="521"/>
    </location>
</feature>
<dbReference type="InterPro" id="IPR027417">
    <property type="entry name" value="P-loop_NTPase"/>
</dbReference>
<protein>
    <submittedName>
        <fullName evidence="2">Restriction endonuclease subunit R</fullName>
    </submittedName>
</protein>
<evidence type="ECO:0000259" key="1">
    <source>
        <dbReference type="PROSITE" id="PS51192"/>
    </source>
</evidence>
<dbReference type="GO" id="GO:0009035">
    <property type="term" value="F:type I site-specific deoxyribonuclease activity"/>
    <property type="evidence" value="ECO:0007669"/>
    <property type="project" value="UniProtKB-EC"/>
</dbReference>
<keyword evidence="2" id="KW-0255">Endonuclease</keyword>
<keyword evidence="3" id="KW-1185">Reference proteome</keyword>
<keyword evidence="2" id="KW-0378">Hydrolase</keyword>
<dbReference type="CDD" id="cd22332">
    <property type="entry name" value="HsdR_N"/>
    <property type="match status" value="1"/>
</dbReference>
<dbReference type="GO" id="GO:0009307">
    <property type="term" value="P:DNA restriction-modification system"/>
    <property type="evidence" value="ECO:0007669"/>
    <property type="project" value="UniProtKB-KW"/>
</dbReference>
<dbReference type="Pfam" id="PF22679">
    <property type="entry name" value="T1R_D3-like"/>
    <property type="match status" value="1"/>
</dbReference>
<reference evidence="2 3" key="1">
    <citation type="submission" date="2015-04" db="EMBL/GenBank/DDBJ databases">
        <title>The draft genome sequence of Erythrobacter marinus HWDM-33.</title>
        <authorList>
            <person name="Zhuang L."/>
            <person name="Liu Y."/>
            <person name="Shao Z."/>
        </authorList>
    </citation>
    <scope>NUCLEOTIDE SEQUENCE [LARGE SCALE GENOMIC DNA]</scope>
    <source>
        <strain evidence="2 3">HWDM-33</strain>
    </source>
</reference>
<evidence type="ECO:0000313" key="3">
    <source>
        <dbReference type="Proteomes" id="UP000053455"/>
    </source>
</evidence>
<name>A0A0H0XPH8_9SPHN</name>
<dbReference type="Pfam" id="PF04313">
    <property type="entry name" value="HSDR_N"/>
    <property type="match status" value="1"/>
</dbReference>
<sequence length="1030" mass="116242">MPNHTEYAFETAIEHGLIANGGYAKDDPKGFDPTSALFPDEVIAFIRASQPTRWDQLEAMLKERTAATIIDSLTKELASKGTLGVLRHGFKCYGKELRLAYFQPNSAMNPEAAARYAANRLTITRQVEFLSEVLKRPDGQKRKCILDVVLSVNGLPVVTVELKNPLTGQRAEDARKQYMIDRDGRDQLFRFKERALVHFAVDPDEAWMATELKGADTYFLPFNRGHNYGAGNPPVEGNWRTHYLWDEVLARDSLLDILQRFMHLDVTERRVETTSGHRIIRKEAMIFPRYHQLDAVRKLVGHARANGSGRNYLVQHSAGSGKSNSIAWLAHRLATLHDADDQKVFHSVIVITDRRVLDQQLQNTIYQFEHKTGVVEKIDENTQQLAKALAGGTPIIISTIQKFPFISQAIKTLDGKGESLAIATRERRFAVIVDEAHSSQSGETVKALKGILNKDGIADAIAGQLDDEEDGDVSDEAKARIRQEMMSRARQPNLSFFAFTATPKFKTKAVFDEPGPSGASPFHEYTMRQAIEEGFILDVLQNYTTYKRFFGLVKQVENDPDVPKKKAAKALGQFLELHPVNIEQVVQVIIEHFRLKVMHELGGRAKAMVVTGSRLSAVKYKQAFDRYIKDKGYQGIRALVAFSGTVEDPDDPGSAFTEVGMNDGLPEKELPERFGGDEYRVLIVAEKYQTGFDQPLLQTMYVVKKLAGVQAVQTLSRLNRTAPGKTRTFVLDFKNEEGDIFAAFKPYYETTPVGENADPQKLNELHHKLLQPAVFTPDDVRDFSEIWFKARRDHSGQDHRIMNAILDRCVDRFERLAEAIQDEFRGQLTAFRNLYSFLSQIMPYFDDGLEQLYAFLRNLSPKLPQPGDGTKFTLDDDVALKFFRLQQVGEGTIDLSEGETDPLKGPTDVGTAREKDIAVALSTLVEKLNERFGTDFTEADQLFFDQVRASAERDEKIVEAAKANNEANFSAFFSRVLDDLFIQRMEGNDEIFNRVMSDKQFRIAAQDHLAREVYDRIRRGNNGSNLTSAE</sequence>
<dbReference type="AlphaFoldDB" id="A0A0H0XPH8"/>
<dbReference type="Pfam" id="PF18766">
    <property type="entry name" value="SWI2_SNF2"/>
    <property type="match status" value="1"/>
</dbReference>
<dbReference type="PANTHER" id="PTHR42927">
    <property type="entry name" value="HELICASE SUPERFAMILY 1 AND 2 DOMAIN-CONTAINING PROTEIN"/>
    <property type="match status" value="1"/>
</dbReference>
<dbReference type="SMART" id="SM00487">
    <property type="entry name" value="DEXDc"/>
    <property type="match status" value="1"/>
</dbReference>
<gene>
    <name evidence="2" type="ORF">AAV99_02700</name>
</gene>
<keyword evidence="2" id="KW-0540">Nuclease</keyword>
<dbReference type="Gene3D" id="3.40.50.300">
    <property type="entry name" value="P-loop containing nucleotide triphosphate hydrolases"/>
    <property type="match status" value="2"/>
</dbReference>
<dbReference type="PANTHER" id="PTHR42927:SF1">
    <property type="entry name" value="HELICASE SUPERFAMILY 1 AND 2 DOMAIN-CONTAINING PROTEIN"/>
    <property type="match status" value="1"/>
</dbReference>